<evidence type="ECO:0000313" key="1">
    <source>
        <dbReference type="EMBL" id="QWT49985.1"/>
    </source>
</evidence>
<sequence>MLPKWWMALPPRWRPTALRLGFNWFPAWRATGARVLRVAPDMGSLVVALPLHRGTRNAMGTLFGGALFAATDGIHPTLLALQLGPGYILWDKAGAIRYRRPGRTTLYGEFALAPGEAAEVRRLVARDGECERTYTVLLKDSQGVVHTEVERTVYIADKAFFRRKGAAGQGGEGLGSLSQGAGR</sequence>
<accession>A0A975SQB5</accession>
<gene>
    <name evidence="1" type="ORF">Azoinq_05115</name>
</gene>
<dbReference type="AlphaFoldDB" id="A0A975SQB5"/>
<name>A0A975SQB5_9RHOO</name>
<evidence type="ECO:0000313" key="2">
    <source>
        <dbReference type="Proteomes" id="UP000683428"/>
    </source>
</evidence>
<organism evidence="1 2">
    <name type="scientific">Azospira inquinata</name>
    <dbReference type="NCBI Taxonomy" id="2785627"/>
    <lineage>
        <taxon>Bacteria</taxon>
        <taxon>Pseudomonadati</taxon>
        <taxon>Pseudomonadota</taxon>
        <taxon>Betaproteobacteria</taxon>
        <taxon>Rhodocyclales</taxon>
        <taxon>Rhodocyclaceae</taxon>
        <taxon>Azospira</taxon>
    </lineage>
</organism>
<keyword evidence="2" id="KW-1185">Reference proteome</keyword>
<dbReference type="KEGG" id="aiq:Azoinq_05115"/>
<dbReference type="Pfam" id="PF14539">
    <property type="entry name" value="DUF4442"/>
    <property type="match status" value="1"/>
</dbReference>
<dbReference type="InterPro" id="IPR027961">
    <property type="entry name" value="DUF4442"/>
</dbReference>
<reference evidence="1" key="1">
    <citation type="submission" date="2020-11" db="EMBL/GenBank/DDBJ databases">
        <title>Azospira inquinata sp. nov.</title>
        <authorList>
            <person name="Moe W.M."/>
            <person name="Mikes M.C."/>
        </authorList>
    </citation>
    <scope>NUCLEOTIDE SEQUENCE</scope>
    <source>
        <strain evidence="1">Azo-3</strain>
    </source>
</reference>
<dbReference type="RefSeq" id="WP_216131522.1">
    <property type="nucleotide sequence ID" value="NZ_CP064782.1"/>
</dbReference>
<proteinExistence type="predicted"/>
<dbReference type="EMBL" id="CP064782">
    <property type="protein sequence ID" value="QWT49985.1"/>
    <property type="molecule type" value="Genomic_DNA"/>
</dbReference>
<dbReference type="Proteomes" id="UP000683428">
    <property type="component" value="Chromosome"/>
</dbReference>
<protein>
    <submittedName>
        <fullName evidence="1">DUF4442 domain-containing protein</fullName>
    </submittedName>
</protein>